<accession>A0A9W7GLU1</accession>
<dbReference type="AlphaFoldDB" id="A0A9W7GLU1"/>
<proteinExistence type="predicted"/>
<organism evidence="2 3">
    <name type="scientific">Triparma columacea</name>
    <dbReference type="NCBI Taxonomy" id="722753"/>
    <lineage>
        <taxon>Eukaryota</taxon>
        <taxon>Sar</taxon>
        <taxon>Stramenopiles</taxon>
        <taxon>Ochrophyta</taxon>
        <taxon>Bolidophyceae</taxon>
        <taxon>Parmales</taxon>
        <taxon>Triparmaceae</taxon>
        <taxon>Triparma</taxon>
    </lineage>
</organism>
<dbReference type="EMBL" id="BRYA01000310">
    <property type="protein sequence ID" value="GMI46703.1"/>
    <property type="molecule type" value="Genomic_DNA"/>
</dbReference>
<evidence type="ECO:0000256" key="1">
    <source>
        <dbReference type="SAM" id="MobiDB-lite"/>
    </source>
</evidence>
<name>A0A9W7GLU1_9STRA</name>
<feature type="region of interest" description="Disordered" evidence="1">
    <location>
        <begin position="188"/>
        <end position="291"/>
    </location>
</feature>
<feature type="compositionally biased region" description="Basic and acidic residues" evidence="1">
    <location>
        <begin position="269"/>
        <end position="291"/>
    </location>
</feature>
<gene>
    <name evidence="2" type="ORF">TrCOL_g1651</name>
</gene>
<feature type="compositionally biased region" description="Basic and acidic residues" evidence="1">
    <location>
        <begin position="1"/>
        <end position="17"/>
    </location>
</feature>
<protein>
    <submittedName>
        <fullName evidence="2">Uncharacterized protein</fullName>
    </submittedName>
</protein>
<evidence type="ECO:0000313" key="3">
    <source>
        <dbReference type="Proteomes" id="UP001165065"/>
    </source>
</evidence>
<feature type="compositionally biased region" description="Basic and acidic residues" evidence="1">
    <location>
        <begin position="251"/>
        <end position="260"/>
    </location>
</feature>
<evidence type="ECO:0000313" key="2">
    <source>
        <dbReference type="EMBL" id="GMI46703.1"/>
    </source>
</evidence>
<feature type="region of interest" description="Disordered" evidence="1">
    <location>
        <begin position="1"/>
        <end position="25"/>
    </location>
</feature>
<dbReference type="Proteomes" id="UP001165065">
    <property type="component" value="Unassembled WGS sequence"/>
</dbReference>
<dbReference type="PANTHER" id="PTHR35378:SF1">
    <property type="entry name" value="C2H2-TYPE DOMAIN-CONTAINING PROTEIN"/>
    <property type="match status" value="1"/>
</dbReference>
<dbReference type="PANTHER" id="PTHR35378">
    <property type="entry name" value="UNNAMED PRODUCT"/>
    <property type="match status" value="1"/>
</dbReference>
<reference evidence="3" key="1">
    <citation type="journal article" date="2023" name="Commun. Biol.">
        <title>Genome analysis of Parmales, the sister group of diatoms, reveals the evolutionary specialization of diatoms from phago-mixotrophs to photoautotrophs.</title>
        <authorList>
            <person name="Ban H."/>
            <person name="Sato S."/>
            <person name="Yoshikawa S."/>
            <person name="Yamada K."/>
            <person name="Nakamura Y."/>
            <person name="Ichinomiya M."/>
            <person name="Sato N."/>
            <person name="Blanc-Mathieu R."/>
            <person name="Endo H."/>
            <person name="Kuwata A."/>
            <person name="Ogata H."/>
        </authorList>
    </citation>
    <scope>NUCLEOTIDE SEQUENCE [LARGE SCALE GENOMIC DNA]</scope>
</reference>
<sequence>MGRGREKAKTKPLHEIPPHATEGSDGLLYLDPGKIRFQHSRVKSHFSGCGRSVPGTLDDIRQGRMLFTDLPPIQVIIGDVNEEGGVWYYSLNNRRLWVIKQLKKEGLVERVGTRARRFRGKEPRRYCVEKCVLEANLMGGNHVSKEDVGEVVKGGDASGDKQTKGGDVGCGYESGGIDGVEDAGVGLAGEVKCDGDDNEGGEEATGGIVDSREVDGETCFDDPDDGEAVPVNGFAAFHFDDSSSEEETEEERLRKIEKAKKQAAKRRRQKEDKRRQKAALEAKASVDETES</sequence>
<dbReference type="OrthoDB" id="415230at2759"/>
<comment type="caution">
    <text evidence="2">The sequence shown here is derived from an EMBL/GenBank/DDBJ whole genome shotgun (WGS) entry which is preliminary data.</text>
</comment>
<keyword evidence="3" id="KW-1185">Reference proteome</keyword>
<feature type="compositionally biased region" description="Acidic residues" evidence="1">
    <location>
        <begin position="216"/>
        <end position="227"/>
    </location>
</feature>